<dbReference type="Pfam" id="PF13715">
    <property type="entry name" value="CarbopepD_reg_2"/>
    <property type="match status" value="1"/>
</dbReference>
<protein>
    <recommendedName>
        <fullName evidence="3">Carboxypeptidase-like regulatory domain-containing protein</fullName>
    </recommendedName>
</protein>
<dbReference type="InterPro" id="IPR008969">
    <property type="entry name" value="CarboxyPept-like_regulatory"/>
</dbReference>
<comment type="caution">
    <text evidence="1">The sequence shown here is derived from an EMBL/GenBank/DDBJ whole genome shotgun (WGS) entry which is preliminary data.</text>
</comment>
<reference evidence="2" key="1">
    <citation type="journal article" date="2019" name="Int. J. Syst. Evol. Microbiol.">
        <title>The Global Catalogue of Microorganisms (GCM) 10K type strain sequencing project: providing services to taxonomists for standard genome sequencing and annotation.</title>
        <authorList>
            <consortium name="The Broad Institute Genomics Platform"/>
            <consortium name="The Broad Institute Genome Sequencing Center for Infectious Disease"/>
            <person name="Wu L."/>
            <person name="Ma J."/>
        </authorList>
    </citation>
    <scope>NUCLEOTIDE SEQUENCE [LARGE SCALE GENOMIC DNA]</scope>
    <source>
        <strain evidence="2">JCM 17106</strain>
    </source>
</reference>
<evidence type="ECO:0000313" key="1">
    <source>
        <dbReference type="EMBL" id="GAA4110399.1"/>
    </source>
</evidence>
<keyword evidence="2" id="KW-1185">Reference proteome</keyword>
<evidence type="ECO:0008006" key="3">
    <source>
        <dbReference type="Google" id="ProtNLM"/>
    </source>
</evidence>
<dbReference type="Proteomes" id="UP001500459">
    <property type="component" value="Unassembled WGS sequence"/>
</dbReference>
<organism evidence="1 2">
    <name type="scientific">Aquimarina addita</name>
    <dbReference type="NCBI Taxonomy" id="870485"/>
    <lineage>
        <taxon>Bacteria</taxon>
        <taxon>Pseudomonadati</taxon>
        <taxon>Bacteroidota</taxon>
        <taxon>Flavobacteriia</taxon>
        <taxon>Flavobacteriales</taxon>
        <taxon>Flavobacteriaceae</taxon>
        <taxon>Aquimarina</taxon>
    </lineage>
</organism>
<dbReference type="EMBL" id="BAABCW010000002">
    <property type="protein sequence ID" value="GAA4110399.1"/>
    <property type="molecule type" value="Genomic_DNA"/>
</dbReference>
<dbReference type="SUPFAM" id="SSF49464">
    <property type="entry name" value="Carboxypeptidase regulatory domain-like"/>
    <property type="match status" value="1"/>
</dbReference>
<name>A0ABP7XBD4_9FLAO</name>
<evidence type="ECO:0000313" key="2">
    <source>
        <dbReference type="Proteomes" id="UP001500459"/>
    </source>
</evidence>
<sequence length="498" mass="57611">MKIQKHTVISILFFISYWSLFAQTIESKIVDKKTNQPIPYATIQLSESDGIITNEEGRFSVTIQEKNTPIDSIFISSMGYERVGIAVQNTIDTIIYINPKAVALKSVFVTNKNLSVDEIIDNVEDGIRKNYDFDLTNKKLFFRESYTNFINKLDIEFKKSTIVELDKKLIDSIVRIIPKKSEFYTEVLGNFYGNLEKQKLNISKGARLYDKDNEGSVEALYKKIETILKENIKPDSYLKIKSGIFSQKVQVDSILKANQDAADIKNELGESKENFFYTSRKTNLTNLFADLFFQEDTKLNIIRKSGRYTFEKVDFTTIDDSGVYIINFSPNRWADFKGTLYVNTEDFSVMRIDYQNVKPLKKYNLLGISYEETLYSGKTFFSKGINGKYSPRFIEKITGNKFGVDRPLKVIEKNKNIKGKRKQNELSLELDIFNTNRNKYEVIVFDTQSISEKGYTSAKENKNIEAAYLSRYDPNFWKGYTIIEPNAAIKEFTIEEEE</sequence>
<proteinExistence type="predicted"/>
<accession>A0ABP7XBD4</accession>
<dbReference type="RefSeq" id="WP_344924894.1">
    <property type="nucleotide sequence ID" value="NZ_BAABCW010000002.1"/>
</dbReference>
<gene>
    <name evidence="1" type="ORF">GCM10022393_07430</name>
</gene>